<dbReference type="EMBL" id="CAJVPY010042570">
    <property type="protein sequence ID" value="CAG8807445.1"/>
    <property type="molecule type" value="Genomic_DNA"/>
</dbReference>
<dbReference type="AlphaFoldDB" id="A0A9N9K290"/>
<comment type="caution">
    <text evidence="2">The sequence shown here is derived from an EMBL/GenBank/DDBJ whole genome shotgun (WGS) entry which is preliminary data.</text>
</comment>
<protein>
    <submittedName>
        <fullName evidence="2">28455_t:CDS:1</fullName>
    </submittedName>
</protein>
<dbReference type="OrthoDB" id="10507304at2759"/>
<organism evidence="2 3">
    <name type="scientific">Dentiscutata erythropus</name>
    <dbReference type="NCBI Taxonomy" id="1348616"/>
    <lineage>
        <taxon>Eukaryota</taxon>
        <taxon>Fungi</taxon>
        <taxon>Fungi incertae sedis</taxon>
        <taxon>Mucoromycota</taxon>
        <taxon>Glomeromycotina</taxon>
        <taxon>Glomeromycetes</taxon>
        <taxon>Diversisporales</taxon>
        <taxon>Gigasporaceae</taxon>
        <taxon>Dentiscutata</taxon>
    </lineage>
</organism>
<feature type="non-terminal residue" evidence="2">
    <location>
        <position position="64"/>
    </location>
</feature>
<proteinExistence type="predicted"/>
<feature type="region of interest" description="Disordered" evidence="1">
    <location>
        <begin position="40"/>
        <end position="64"/>
    </location>
</feature>
<evidence type="ECO:0000313" key="3">
    <source>
        <dbReference type="Proteomes" id="UP000789405"/>
    </source>
</evidence>
<gene>
    <name evidence="2" type="ORF">DERYTH_LOCUS24676</name>
</gene>
<accession>A0A9N9K290</accession>
<reference evidence="2" key="1">
    <citation type="submission" date="2021-06" db="EMBL/GenBank/DDBJ databases">
        <authorList>
            <person name="Kallberg Y."/>
            <person name="Tangrot J."/>
            <person name="Rosling A."/>
        </authorList>
    </citation>
    <scope>NUCLEOTIDE SEQUENCE</scope>
    <source>
        <strain evidence="2">MA453B</strain>
    </source>
</reference>
<feature type="compositionally biased region" description="Basic and acidic residues" evidence="1">
    <location>
        <begin position="40"/>
        <end position="50"/>
    </location>
</feature>
<name>A0A9N9K290_9GLOM</name>
<sequence>TELEREEDCVRLKLNRKKGNGKRGIGRTGCYSEEMKMKYGDTHESPRAMDEGTSLETSHKGHRH</sequence>
<evidence type="ECO:0000313" key="2">
    <source>
        <dbReference type="EMBL" id="CAG8807445.1"/>
    </source>
</evidence>
<dbReference type="Proteomes" id="UP000789405">
    <property type="component" value="Unassembled WGS sequence"/>
</dbReference>
<keyword evidence="3" id="KW-1185">Reference proteome</keyword>
<evidence type="ECO:0000256" key="1">
    <source>
        <dbReference type="SAM" id="MobiDB-lite"/>
    </source>
</evidence>